<dbReference type="AlphaFoldDB" id="A0A6N8I111"/>
<dbReference type="Pfam" id="PF01187">
    <property type="entry name" value="MIF"/>
    <property type="match status" value="1"/>
</dbReference>
<gene>
    <name evidence="12" type="ORF">CAFE_19210</name>
</gene>
<dbReference type="EC" id="5.3.3.12" evidence="7"/>
<keyword evidence="2" id="KW-0202">Cytokine</keyword>
<dbReference type="EMBL" id="VWXL01000053">
    <property type="protein sequence ID" value="MVB11213.1"/>
    <property type="molecule type" value="Genomic_DNA"/>
</dbReference>
<dbReference type="Gene3D" id="3.30.429.10">
    <property type="entry name" value="Macrophage Migration Inhibitory Factor"/>
    <property type="match status" value="1"/>
</dbReference>
<comment type="catalytic activity">
    <reaction evidence="5">
        <text>3-phenylpyruvate = enol-phenylpyruvate</text>
        <dbReference type="Rhea" id="RHEA:17097"/>
        <dbReference type="ChEBI" id="CHEBI:16815"/>
        <dbReference type="ChEBI" id="CHEBI:18005"/>
        <dbReference type="EC" id="5.3.2.1"/>
    </reaction>
</comment>
<dbReference type="GO" id="GO:0004167">
    <property type="term" value="F:dopachrome isomerase activity"/>
    <property type="evidence" value="ECO:0007669"/>
    <property type="project" value="UniProtKB-EC"/>
</dbReference>
<dbReference type="InterPro" id="IPR001398">
    <property type="entry name" value="Macrophage_inhib_fac"/>
</dbReference>
<evidence type="ECO:0000256" key="7">
    <source>
        <dbReference type="ARBA" id="ARBA00038932"/>
    </source>
</evidence>
<comment type="catalytic activity">
    <reaction evidence="6">
        <text>L-dopachrome = 5,6-dihydroxyindole-2-carboxylate</text>
        <dbReference type="Rhea" id="RHEA:13041"/>
        <dbReference type="ChEBI" id="CHEBI:16875"/>
        <dbReference type="ChEBI" id="CHEBI:57509"/>
        <dbReference type="EC" id="5.3.3.12"/>
    </reaction>
</comment>
<comment type="subcellular location">
    <subcellularLocation>
        <location evidence="1">Secreted</location>
    </subcellularLocation>
</comment>
<dbReference type="GO" id="GO:0050178">
    <property type="term" value="F:phenylpyruvate tautomerase activity"/>
    <property type="evidence" value="ECO:0007669"/>
    <property type="project" value="UniProtKB-EC"/>
</dbReference>
<keyword evidence="4" id="KW-0413">Isomerase</keyword>
<proteinExistence type="predicted"/>
<protein>
    <recommendedName>
        <fullName evidence="11">L-dopachrome isomerase</fullName>
        <ecNumber evidence="8">5.3.2.1</ecNumber>
        <ecNumber evidence="7">5.3.3.12</ecNumber>
    </recommendedName>
    <alternativeName>
        <fullName evidence="9">L-dopachrome tautomerase</fullName>
    </alternativeName>
    <alternativeName>
        <fullName evidence="10">Phenylpyruvate tautomerase</fullName>
    </alternativeName>
</protein>
<organism evidence="12 13">
    <name type="scientific">Caproicibacter fermentans</name>
    <dbReference type="NCBI Taxonomy" id="2576756"/>
    <lineage>
        <taxon>Bacteria</taxon>
        <taxon>Bacillati</taxon>
        <taxon>Bacillota</taxon>
        <taxon>Clostridia</taxon>
        <taxon>Eubacteriales</taxon>
        <taxon>Acutalibacteraceae</taxon>
        <taxon>Caproicibacter</taxon>
    </lineage>
</organism>
<evidence type="ECO:0000313" key="13">
    <source>
        <dbReference type="Proteomes" id="UP000469440"/>
    </source>
</evidence>
<dbReference type="Proteomes" id="UP000469440">
    <property type="component" value="Unassembled WGS sequence"/>
</dbReference>
<evidence type="ECO:0000256" key="4">
    <source>
        <dbReference type="ARBA" id="ARBA00023235"/>
    </source>
</evidence>
<evidence type="ECO:0000256" key="3">
    <source>
        <dbReference type="ARBA" id="ARBA00022525"/>
    </source>
</evidence>
<evidence type="ECO:0000256" key="8">
    <source>
        <dbReference type="ARBA" id="ARBA00039086"/>
    </source>
</evidence>
<evidence type="ECO:0000256" key="11">
    <source>
        <dbReference type="ARBA" id="ARBA00042730"/>
    </source>
</evidence>
<dbReference type="EC" id="5.3.2.1" evidence="8"/>
<evidence type="ECO:0000256" key="5">
    <source>
        <dbReference type="ARBA" id="ARBA00036735"/>
    </source>
</evidence>
<dbReference type="GO" id="GO:0005615">
    <property type="term" value="C:extracellular space"/>
    <property type="evidence" value="ECO:0007669"/>
    <property type="project" value="UniProtKB-KW"/>
</dbReference>
<evidence type="ECO:0000256" key="6">
    <source>
        <dbReference type="ARBA" id="ARBA00036823"/>
    </source>
</evidence>
<comment type="caution">
    <text evidence="12">The sequence shown here is derived from an EMBL/GenBank/DDBJ whole genome shotgun (WGS) entry which is preliminary data.</text>
</comment>
<accession>A0A6N8I111</accession>
<dbReference type="PANTHER" id="PTHR11954:SF6">
    <property type="entry name" value="MACROPHAGE MIGRATION INHIBITORY FACTOR"/>
    <property type="match status" value="1"/>
</dbReference>
<evidence type="ECO:0000256" key="9">
    <source>
        <dbReference type="ARBA" id="ARBA00041631"/>
    </source>
</evidence>
<reference evidence="12 13" key="1">
    <citation type="submission" date="2019-09" db="EMBL/GenBank/DDBJ databases">
        <title>Genome sequence of Clostridium sp. EA1.</title>
        <authorList>
            <person name="Poehlein A."/>
            <person name="Bengelsdorf F.R."/>
            <person name="Daniel R."/>
        </authorList>
    </citation>
    <scope>NUCLEOTIDE SEQUENCE [LARGE SCALE GENOMIC DNA]</scope>
    <source>
        <strain evidence="12 13">EA1</strain>
    </source>
</reference>
<name>A0A6N8I111_9FIRM</name>
<evidence type="ECO:0000256" key="10">
    <source>
        <dbReference type="ARBA" id="ARBA00041912"/>
    </source>
</evidence>
<dbReference type="GO" id="GO:0005125">
    <property type="term" value="F:cytokine activity"/>
    <property type="evidence" value="ECO:0007669"/>
    <property type="project" value="UniProtKB-KW"/>
</dbReference>
<keyword evidence="3" id="KW-0964">Secreted</keyword>
<dbReference type="RefSeq" id="WP_066649735.1">
    <property type="nucleotide sequence ID" value="NZ_VWXL01000053.1"/>
</dbReference>
<evidence type="ECO:0000256" key="2">
    <source>
        <dbReference type="ARBA" id="ARBA00022514"/>
    </source>
</evidence>
<dbReference type="PANTHER" id="PTHR11954">
    <property type="entry name" value="D-DOPACHROME DECARBOXYLASE"/>
    <property type="match status" value="1"/>
</dbReference>
<keyword evidence="13" id="KW-1185">Reference proteome</keyword>
<dbReference type="OrthoDB" id="5769863at2"/>
<sequence>MPCIQTKVNVGISPEKEETLKKELGNAIALIPGKSDSWLMLTFEDNCRIAFQGNSQEPAAFVEVKIFGKAPDSAYEALTAEITKILGRELGVGAKRIYVKYEEVQHWGWNGGNF</sequence>
<dbReference type="SUPFAM" id="SSF55331">
    <property type="entry name" value="Tautomerase/MIF"/>
    <property type="match status" value="1"/>
</dbReference>
<evidence type="ECO:0000256" key="1">
    <source>
        <dbReference type="ARBA" id="ARBA00004613"/>
    </source>
</evidence>
<evidence type="ECO:0000313" key="12">
    <source>
        <dbReference type="EMBL" id="MVB11213.1"/>
    </source>
</evidence>
<dbReference type="InterPro" id="IPR014347">
    <property type="entry name" value="Tautomerase/MIF_sf"/>
</dbReference>